<dbReference type="Gene3D" id="3.40.920.10">
    <property type="entry name" value="Pyruvate-ferredoxin oxidoreductase, PFOR, domain III"/>
    <property type="match status" value="1"/>
</dbReference>
<dbReference type="NCBIfam" id="TIGR02175">
    <property type="entry name" value="PorC_KorC"/>
    <property type="match status" value="1"/>
</dbReference>
<reference evidence="3 4" key="1">
    <citation type="submission" date="2016-11" db="EMBL/GenBank/DDBJ databases">
        <authorList>
            <person name="Jaros S."/>
            <person name="Januszkiewicz K."/>
            <person name="Wedrychowicz H."/>
        </authorList>
    </citation>
    <scope>NUCLEOTIDE SEQUENCE [LARGE SCALE GENOMIC DNA]</scope>
    <source>
        <strain evidence="3 4">DSM 21758</strain>
    </source>
</reference>
<dbReference type="SUPFAM" id="SSF53323">
    <property type="entry name" value="Pyruvate-ferredoxin oxidoreductase, PFOR, domain III"/>
    <property type="match status" value="1"/>
</dbReference>
<evidence type="ECO:0000256" key="1">
    <source>
        <dbReference type="ARBA" id="ARBA00023002"/>
    </source>
</evidence>
<dbReference type="Pfam" id="PF01558">
    <property type="entry name" value="POR"/>
    <property type="match status" value="1"/>
</dbReference>
<dbReference type="PANTHER" id="PTHR43366">
    <property type="entry name" value="PYRUVATE SYNTHASE SUBUNIT PORC"/>
    <property type="match status" value="1"/>
</dbReference>
<dbReference type="AlphaFoldDB" id="A0A1M6ULM7"/>
<evidence type="ECO:0000313" key="3">
    <source>
        <dbReference type="EMBL" id="SHK70087.1"/>
    </source>
</evidence>
<gene>
    <name evidence="3" type="ORF">SAMN02745163_04290</name>
</gene>
<dbReference type="PANTHER" id="PTHR43366:SF1">
    <property type="entry name" value="PYRUVATE SYNTHASE SUBUNIT PORC"/>
    <property type="match status" value="1"/>
</dbReference>
<dbReference type="InterPro" id="IPR019752">
    <property type="entry name" value="Pyrv/ketoisovalerate_OxRed_cat"/>
</dbReference>
<keyword evidence="4" id="KW-1185">Reference proteome</keyword>
<evidence type="ECO:0000259" key="2">
    <source>
        <dbReference type="Pfam" id="PF01558"/>
    </source>
</evidence>
<proteinExistence type="predicted"/>
<dbReference type="Proteomes" id="UP000184310">
    <property type="component" value="Unassembled WGS sequence"/>
</dbReference>
<dbReference type="GO" id="GO:0016625">
    <property type="term" value="F:oxidoreductase activity, acting on the aldehyde or oxo group of donors, iron-sulfur protein as acceptor"/>
    <property type="evidence" value="ECO:0007669"/>
    <property type="project" value="InterPro"/>
</dbReference>
<evidence type="ECO:0000313" key="4">
    <source>
        <dbReference type="Proteomes" id="UP000184310"/>
    </source>
</evidence>
<accession>A0A1M6ULM7</accession>
<sequence length="182" mass="20357">MIEIRWLGRGGQGAFTSSRLLGIGATIYEGKNSIAFPSFGPERRGAPVNAFTKIDDKRIQDRSQSLTCDYFVILDDSLYKEEFLDNISSNGKLIINTVNEDKFRHIKDRVVMIDASSLAVEFLNNAITNTAMLAALVASTEIISLESTLKAIDYEMKGSKAEKNKRLIRYIVEKLKEGELND</sequence>
<keyword evidence="3" id="KW-0670">Pyruvate</keyword>
<protein>
    <submittedName>
        <fullName evidence="3">Pyruvate ferredoxin oxidoreductase gamma subunit</fullName>
    </submittedName>
</protein>
<dbReference type="InterPro" id="IPR002869">
    <property type="entry name" value="Pyrv_flavodox_OxRed_cen"/>
</dbReference>
<dbReference type="RefSeq" id="WP_072993228.1">
    <property type="nucleotide sequence ID" value="NZ_FQZB01000024.1"/>
</dbReference>
<dbReference type="OrthoDB" id="9794954at2"/>
<dbReference type="STRING" id="1121302.SAMN02745163_04290"/>
<organism evidence="3 4">
    <name type="scientific">Clostridium cavendishii DSM 21758</name>
    <dbReference type="NCBI Taxonomy" id="1121302"/>
    <lineage>
        <taxon>Bacteria</taxon>
        <taxon>Bacillati</taxon>
        <taxon>Bacillota</taxon>
        <taxon>Clostridia</taxon>
        <taxon>Eubacteriales</taxon>
        <taxon>Clostridiaceae</taxon>
        <taxon>Clostridium</taxon>
    </lineage>
</organism>
<feature type="domain" description="Pyruvate/ketoisovalerate oxidoreductase catalytic" evidence="2">
    <location>
        <begin position="10"/>
        <end position="170"/>
    </location>
</feature>
<keyword evidence="1" id="KW-0560">Oxidoreductase</keyword>
<dbReference type="EMBL" id="FQZB01000024">
    <property type="protein sequence ID" value="SHK70087.1"/>
    <property type="molecule type" value="Genomic_DNA"/>
</dbReference>
<dbReference type="InterPro" id="IPR011894">
    <property type="entry name" value="PorC_KorC"/>
</dbReference>
<dbReference type="InterPro" id="IPR051626">
    <property type="entry name" value="Oxidoreductase_gamma_subunit"/>
</dbReference>
<name>A0A1M6ULM7_9CLOT</name>